<dbReference type="SUPFAM" id="SSF52499">
    <property type="entry name" value="Isochorismatase-like hydrolases"/>
    <property type="match status" value="1"/>
</dbReference>
<dbReference type="Pfam" id="PF00857">
    <property type="entry name" value="Isochorismatase"/>
    <property type="match status" value="1"/>
</dbReference>
<reference evidence="4" key="1">
    <citation type="submission" date="2023-08" db="EMBL/GenBank/DDBJ databases">
        <title>Black Yeasts Isolated from many extreme environments.</title>
        <authorList>
            <person name="Coleine C."/>
            <person name="Stajich J.E."/>
            <person name="Selbmann L."/>
        </authorList>
    </citation>
    <scope>NUCLEOTIDE SEQUENCE</scope>
    <source>
        <strain evidence="4">CCFEE 5401</strain>
    </source>
</reference>
<dbReference type="Proteomes" id="UP001310890">
    <property type="component" value="Unassembled WGS sequence"/>
</dbReference>
<proteinExistence type="inferred from homology"/>
<feature type="domain" description="Isochorismatase-like" evidence="3">
    <location>
        <begin position="28"/>
        <end position="203"/>
    </location>
</feature>
<dbReference type="InterPro" id="IPR000868">
    <property type="entry name" value="Isochorismatase-like_dom"/>
</dbReference>
<dbReference type="PANTHER" id="PTHR43540:SF1">
    <property type="entry name" value="ISOCHORISMATASE HYDROLASE"/>
    <property type="match status" value="1"/>
</dbReference>
<keyword evidence="2" id="KW-0378">Hydrolase</keyword>
<gene>
    <name evidence="4" type="ORF">LTR62_002691</name>
</gene>
<dbReference type="GO" id="GO:0016787">
    <property type="term" value="F:hydrolase activity"/>
    <property type="evidence" value="ECO:0007669"/>
    <property type="project" value="UniProtKB-KW"/>
</dbReference>
<dbReference type="Gene3D" id="3.40.50.850">
    <property type="entry name" value="Isochorismatase-like"/>
    <property type="match status" value="1"/>
</dbReference>
<evidence type="ECO:0000256" key="1">
    <source>
        <dbReference type="ARBA" id="ARBA00006336"/>
    </source>
</evidence>
<dbReference type="InterPro" id="IPR036380">
    <property type="entry name" value="Isochorismatase-like_sf"/>
</dbReference>
<evidence type="ECO:0000259" key="3">
    <source>
        <dbReference type="Pfam" id="PF00857"/>
    </source>
</evidence>
<dbReference type="AlphaFoldDB" id="A0AAN7TFW3"/>
<comment type="caution">
    <text evidence="4">The sequence shown here is derived from an EMBL/GenBank/DDBJ whole genome shotgun (WGS) entry which is preliminary data.</text>
</comment>
<protein>
    <recommendedName>
        <fullName evidence="3">Isochorismatase-like domain-containing protein</fullName>
    </recommendedName>
</protein>
<dbReference type="EMBL" id="JAVRRL010000019">
    <property type="protein sequence ID" value="KAK5114121.1"/>
    <property type="molecule type" value="Genomic_DNA"/>
</dbReference>
<dbReference type="PANTHER" id="PTHR43540">
    <property type="entry name" value="PEROXYUREIDOACRYLATE/UREIDOACRYLATE AMIDOHYDROLASE-RELATED"/>
    <property type="match status" value="1"/>
</dbReference>
<evidence type="ECO:0000313" key="4">
    <source>
        <dbReference type="EMBL" id="KAK5114121.1"/>
    </source>
</evidence>
<evidence type="ECO:0000256" key="2">
    <source>
        <dbReference type="ARBA" id="ARBA00022801"/>
    </source>
</evidence>
<sequence length="214" mass="23201">MTSTQQPQPLLPTRNDPASPLHYPAAQTCLLLMDFQNFIIEMCGPVGTAAVSQAKHMLDWAHKNDILVLHSIVDLGAPPASNSKRKDRLIALVDSLKKQPQAVAEHEDLAFNQHVTNDHIVLKTPGIISGLKARGAMELLAERGIKSLLICGLSTSGCVLRTVVPATDDGFVVSVIRDACADPKEGLHEVLMGEVLGSRAWVVGGEEFRREWEG</sequence>
<organism evidence="4 5">
    <name type="scientific">Meristemomyces frigidus</name>
    <dbReference type="NCBI Taxonomy" id="1508187"/>
    <lineage>
        <taxon>Eukaryota</taxon>
        <taxon>Fungi</taxon>
        <taxon>Dikarya</taxon>
        <taxon>Ascomycota</taxon>
        <taxon>Pezizomycotina</taxon>
        <taxon>Dothideomycetes</taxon>
        <taxon>Dothideomycetidae</taxon>
        <taxon>Mycosphaerellales</taxon>
        <taxon>Teratosphaeriaceae</taxon>
        <taxon>Meristemomyces</taxon>
    </lineage>
</organism>
<comment type="similarity">
    <text evidence="1">Belongs to the isochorismatase family.</text>
</comment>
<evidence type="ECO:0000313" key="5">
    <source>
        <dbReference type="Proteomes" id="UP001310890"/>
    </source>
</evidence>
<accession>A0AAN7TFW3</accession>
<dbReference type="CDD" id="cd00431">
    <property type="entry name" value="cysteine_hydrolases"/>
    <property type="match status" value="1"/>
</dbReference>
<name>A0AAN7TFW3_9PEZI</name>
<dbReference type="InterPro" id="IPR050272">
    <property type="entry name" value="Isochorismatase-like_hydrls"/>
</dbReference>